<name>A0A0E9V9D0_ANGAN</name>
<keyword evidence="1" id="KW-0732">Signal</keyword>
<evidence type="ECO:0000256" key="1">
    <source>
        <dbReference type="SAM" id="SignalP"/>
    </source>
</evidence>
<dbReference type="EMBL" id="GBXM01033951">
    <property type="protein sequence ID" value="JAH74626.1"/>
    <property type="molecule type" value="Transcribed_RNA"/>
</dbReference>
<feature type="signal peptide" evidence="1">
    <location>
        <begin position="1"/>
        <end position="17"/>
    </location>
</feature>
<protein>
    <submittedName>
        <fullName evidence="2">Uncharacterized protein</fullName>
    </submittedName>
</protein>
<sequence length="32" mass="3536">MLVLFKMLLQLYLVTKGLNNVNVSIGIGNLNC</sequence>
<organism evidence="2">
    <name type="scientific">Anguilla anguilla</name>
    <name type="common">European freshwater eel</name>
    <name type="synonym">Muraena anguilla</name>
    <dbReference type="NCBI Taxonomy" id="7936"/>
    <lineage>
        <taxon>Eukaryota</taxon>
        <taxon>Metazoa</taxon>
        <taxon>Chordata</taxon>
        <taxon>Craniata</taxon>
        <taxon>Vertebrata</taxon>
        <taxon>Euteleostomi</taxon>
        <taxon>Actinopterygii</taxon>
        <taxon>Neopterygii</taxon>
        <taxon>Teleostei</taxon>
        <taxon>Anguilliformes</taxon>
        <taxon>Anguillidae</taxon>
        <taxon>Anguilla</taxon>
    </lineage>
</organism>
<feature type="chain" id="PRO_5002434317" evidence="1">
    <location>
        <begin position="18"/>
        <end position="32"/>
    </location>
</feature>
<proteinExistence type="predicted"/>
<dbReference type="AlphaFoldDB" id="A0A0E9V9D0"/>
<evidence type="ECO:0000313" key="2">
    <source>
        <dbReference type="EMBL" id="JAH74626.1"/>
    </source>
</evidence>
<reference evidence="2" key="1">
    <citation type="submission" date="2014-11" db="EMBL/GenBank/DDBJ databases">
        <authorList>
            <person name="Amaro Gonzalez C."/>
        </authorList>
    </citation>
    <scope>NUCLEOTIDE SEQUENCE</scope>
</reference>
<accession>A0A0E9V9D0</accession>
<reference evidence="2" key="2">
    <citation type="journal article" date="2015" name="Fish Shellfish Immunol.">
        <title>Early steps in the European eel (Anguilla anguilla)-Vibrio vulnificus interaction in the gills: Role of the RtxA13 toxin.</title>
        <authorList>
            <person name="Callol A."/>
            <person name="Pajuelo D."/>
            <person name="Ebbesson L."/>
            <person name="Teles M."/>
            <person name="MacKenzie S."/>
            <person name="Amaro C."/>
        </authorList>
    </citation>
    <scope>NUCLEOTIDE SEQUENCE</scope>
</reference>